<keyword evidence="4 6" id="KW-1133">Transmembrane helix</keyword>
<evidence type="ECO:0000259" key="8">
    <source>
        <dbReference type="PROSITE" id="PS50845"/>
    </source>
</evidence>
<evidence type="ECO:0000256" key="4">
    <source>
        <dbReference type="ARBA" id="ARBA00022989"/>
    </source>
</evidence>
<feature type="transmembrane region" description="Helical" evidence="6">
    <location>
        <begin position="162"/>
        <end position="181"/>
    </location>
</feature>
<feature type="region of interest" description="Disordered" evidence="7">
    <location>
        <begin position="239"/>
        <end position="311"/>
    </location>
</feature>
<feature type="domain" description="Reticulon" evidence="8">
    <location>
        <begin position="35"/>
        <end position="232"/>
    </location>
</feature>
<keyword evidence="2 6" id="KW-0812">Transmembrane</keyword>
<evidence type="ECO:0000256" key="3">
    <source>
        <dbReference type="ARBA" id="ARBA00022824"/>
    </source>
</evidence>
<evidence type="ECO:0000256" key="1">
    <source>
        <dbReference type="ARBA" id="ARBA00004477"/>
    </source>
</evidence>
<keyword evidence="5 6" id="KW-0472">Membrane</keyword>
<dbReference type="InterPro" id="IPR003388">
    <property type="entry name" value="Reticulon"/>
</dbReference>
<dbReference type="EMBL" id="MK410473">
    <property type="protein sequence ID" value="QDK59818.1"/>
    <property type="molecule type" value="mRNA"/>
</dbReference>
<protein>
    <recommendedName>
        <fullName evidence="6">Reticulon-like protein</fullName>
    </recommendedName>
</protein>
<keyword evidence="3 6" id="KW-0256">Endoplasmic reticulum</keyword>
<name>A0A514YLJ9_MALCI</name>
<organism evidence="9">
    <name type="scientific">Malbranchea cinnamomea</name>
    <name type="common">Thermophilic fungus</name>
    <name type="synonym">Malbranchea sulfurea</name>
    <dbReference type="NCBI Taxonomy" id="5041"/>
    <lineage>
        <taxon>Eukaryota</taxon>
        <taxon>Fungi</taxon>
        <taxon>Dikarya</taxon>
        <taxon>Ascomycota</taxon>
        <taxon>Pezizomycotina</taxon>
        <taxon>Eurotiomycetes</taxon>
        <taxon>Eurotiomycetidae</taxon>
        <taxon>Onygenales</taxon>
        <taxon>Malbrancheaceae</taxon>
        <taxon>Malbranchea</taxon>
    </lineage>
</organism>
<dbReference type="AlphaFoldDB" id="A0A514YLJ9"/>
<feature type="transmembrane region" description="Helical" evidence="6">
    <location>
        <begin position="73"/>
        <end position="92"/>
    </location>
</feature>
<feature type="compositionally biased region" description="Basic and acidic residues" evidence="7">
    <location>
        <begin position="243"/>
        <end position="256"/>
    </location>
</feature>
<gene>
    <name evidence="9" type="primary">rtnA</name>
</gene>
<feature type="transmembrane region" description="Helical" evidence="6">
    <location>
        <begin position="135"/>
        <end position="156"/>
    </location>
</feature>
<reference evidence="9" key="1">
    <citation type="journal article" date="2019" name="Sci. Rep.">
        <title>A spliceosomal twin intron (stwintron) participates in both exon skipping and evolutionary exon loss.</title>
        <authorList>
            <person name="Kavalecz N."/>
            <person name="Ag N."/>
            <person name="Karaffa L."/>
            <person name="Scazzocchio C."/>
            <person name="Flipphi M."/>
            <person name="Fekete E."/>
        </authorList>
    </citation>
    <scope>NUCLEOTIDE SEQUENCE</scope>
    <source>
        <strain evidence="9">CBS 343.55</strain>
    </source>
</reference>
<evidence type="ECO:0000256" key="5">
    <source>
        <dbReference type="ARBA" id="ARBA00023136"/>
    </source>
</evidence>
<evidence type="ECO:0000256" key="2">
    <source>
        <dbReference type="ARBA" id="ARBA00022692"/>
    </source>
</evidence>
<accession>A0A514YLJ9</accession>
<comment type="subcellular location">
    <subcellularLocation>
        <location evidence="1 6">Endoplasmic reticulum membrane</location>
        <topology evidence="1 6">Multi-pass membrane protein</topology>
    </subcellularLocation>
</comment>
<evidence type="ECO:0000313" key="9">
    <source>
        <dbReference type="EMBL" id="QDK59818.1"/>
    </source>
</evidence>
<dbReference type="PROSITE" id="PS50845">
    <property type="entry name" value="RETICULON"/>
    <property type="match status" value="1"/>
</dbReference>
<dbReference type="EMBL" id="MK421638">
    <property type="protein sequence ID" value="QDM58081.1"/>
    <property type="molecule type" value="Genomic_DNA"/>
</dbReference>
<dbReference type="Pfam" id="PF02453">
    <property type="entry name" value="Reticulon"/>
    <property type="match status" value="1"/>
</dbReference>
<evidence type="ECO:0000256" key="7">
    <source>
        <dbReference type="SAM" id="MobiDB-lite"/>
    </source>
</evidence>
<sequence length="311" mass="34994">MARPASSPQPGAAQKPFVNGFTVTGQPLTPYHSRLYSLLSWQRPRHTAISYVTVVFTILAARFLPLLRWALKFVYLSLGIAASMEVLGRAVFSRGITTDARPRKYYTIPKDTVESVLEDMEQLVDFFLIEFQRILFVENLTYTIGAFFAALVTYSLVRFLPLWGLTLLGVTVAYMGPLIYINNKEFIDEQINALQDIINAQTVHVKEMAETRTAHATEVVRHYVNDYRARAHDYVVSTRARHATPEAERRLAKPEELAGLQPERGREPGTGLQHADFPAAPQTDIVPEVRAATPITEVKREETRTPPIAAL</sequence>
<evidence type="ECO:0000256" key="6">
    <source>
        <dbReference type="RuleBase" id="RU363132"/>
    </source>
</evidence>
<proteinExistence type="evidence at transcript level"/>
<dbReference type="GO" id="GO:0005789">
    <property type="term" value="C:endoplasmic reticulum membrane"/>
    <property type="evidence" value="ECO:0007669"/>
    <property type="project" value="UniProtKB-SubCell"/>
</dbReference>
<feature type="transmembrane region" description="Helical" evidence="6">
    <location>
        <begin position="48"/>
        <end position="67"/>
    </location>
</feature>